<name>A0A9W7FAT5_9STRA</name>
<keyword evidence="1" id="KW-0812">Transmembrane</keyword>
<dbReference type="EMBL" id="BRXW01000115">
    <property type="protein sequence ID" value="GMI07879.1"/>
    <property type="molecule type" value="Genomic_DNA"/>
</dbReference>
<evidence type="ECO:0000313" key="3">
    <source>
        <dbReference type="Proteomes" id="UP001165122"/>
    </source>
</evidence>
<reference evidence="3" key="1">
    <citation type="journal article" date="2023" name="Commun. Biol.">
        <title>Genome analysis of Parmales, the sister group of diatoms, reveals the evolutionary specialization of diatoms from phago-mixotrophs to photoautotrophs.</title>
        <authorList>
            <person name="Ban H."/>
            <person name="Sato S."/>
            <person name="Yoshikawa S."/>
            <person name="Yamada K."/>
            <person name="Nakamura Y."/>
            <person name="Ichinomiya M."/>
            <person name="Sato N."/>
            <person name="Blanc-Mathieu R."/>
            <person name="Endo H."/>
            <person name="Kuwata A."/>
            <person name="Ogata H."/>
        </authorList>
    </citation>
    <scope>NUCLEOTIDE SEQUENCE [LARGE SCALE GENOMIC DNA]</scope>
    <source>
        <strain evidence="3">NIES 3700</strain>
    </source>
</reference>
<sequence>MHTSRPSNPNPPEEVNHGLSLHCGKGCTPCRTVCDLPSNVYAFKRNDVGSRNKAINDPAAYTHCSGTLKNDNDYWPQNAKGPTTYWQNGGQNNCWAPYVCSGQSCTPASIYDGCFDSNGNFRVSNQQDNLGSAVSECGNRAFAKNGDPVSIELPLETRKGVIATQAGGGAIAGAGVLGALLFRRSCAKKRSAGDVNAKVVEIGSV</sequence>
<keyword evidence="1" id="KW-0472">Membrane</keyword>
<dbReference type="Proteomes" id="UP001165122">
    <property type="component" value="Unassembled WGS sequence"/>
</dbReference>
<dbReference type="AlphaFoldDB" id="A0A9W7FAT5"/>
<feature type="transmembrane region" description="Helical" evidence="1">
    <location>
        <begin position="162"/>
        <end position="182"/>
    </location>
</feature>
<evidence type="ECO:0000256" key="1">
    <source>
        <dbReference type="SAM" id="Phobius"/>
    </source>
</evidence>
<dbReference type="OrthoDB" id="10507114at2759"/>
<keyword evidence="1" id="KW-1133">Transmembrane helix</keyword>
<comment type="caution">
    <text evidence="2">The sequence shown here is derived from an EMBL/GenBank/DDBJ whole genome shotgun (WGS) entry which is preliminary data.</text>
</comment>
<accession>A0A9W7FAT5</accession>
<gene>
    <name evidence="2" type="ORF">TrLO_g11601</name>
</gene>
<keyword evidence="3" id="KW-1185">Reference proteome</keyword>
<protein>
    <submittedName>
        <fullName evidence="2">Uncharacterized protein</fullName>
    </submittedName>
</protein>
<evidence type="ECO:0000313" key="2">
    <source>
        <dbReference type="EMBL" id="GMI07879.1"/>
    </source>
</evidence>
<proteinExistence type="predicted"/>
<organism evidence="2 3">
    <name type="scientific">Triparma laevis f. longispina</name>
    <dbReference type="NCBI Taxonomy" id="1714387"/>
    <lineage>
        <taxon>Eukaryota</taxon>
        <taxon>Sar</taxon>
        <taxon>Stramenopiles</taxon>
        <taxon>Ochrophyta</taxon>
        <taxon>Bolidophyceae</taxon>
        <taxon>Parmales</taxon>
        <taxon>Triparmaceae</taxon>
        <taxon>Triparma</taxon>
    </lineage>
</organism>